<accession>A0A0C2ZRB6</accession>
<organism evidence="2 3">
    <name type="scientific">Scleroderma citrinum Foug A</name>
    <dbReference type="NCBI Taxonomy" id="1036808"/>
    <lineage>
        <taxon>Eukaryota</taxon>
        <taxon>Fungi</taxon>
        <taxon>Dikarya</taxon>
        <taxon>Basidiomycota</taxon>
        <taxon>Agaricomycotina</taxon>
        <taxon>Agaricomycetes</taxon>
        <taxon>Agaricomycetidae</taxon>
        <taxon>Boletales</taxon>
        <taxon>Sclerodermatineae</taxon>
        <taxon>Sclerodermataceae</taxon>
        <taxon>Scleroderma</taxon>
    </lineage>
</organism>
<name>A0A0C2ZRB6_9AGAM</name>
<protein>
    <submittedName>
        <fullName evidence="2">Uncharacterized protein</fullName>
    </submittedName>
</protein>
<dbReference type="AlphaFoldDB" id="A0A0C2ZRB6"/>
<reference evidence="3" key="2">
    <citation type="submission" date="2015-01" db="EMBL/GenBank/DDBJ databases">
        <title>Evolutionary Origins and Diversification of the Mycorrhizal Mutualists.</title>
        <authorList>
            <consortium name="DOE Joint Genome Institute"/>
            <consortium name="Mycorrhizal Genomics Consortium"/>
            <person name="Kohler A."/>
            <person name="Kuo A."/>
            <person name="Nagy L.G."/>
            <person name="Floudas D."/>
            <person name="Copeland A."/>
            <person name="Barry K.W."/>
            <person name="Cichocki N."/>
            <person name="Veneault-Fourrey C."/>
            <person name="LaButti K."/>
            <person name="Lindquist E.A."/>
            <person name="Lipzen A."/>
            <person name="Lundell T."/>
            <person name="Morin E."/>
            <person name="Murat C."/>
            <person name="Riley R."/>
            <person name="Ohm R."/>
            <person name="Sun H."/>
            <person name="Tunlid A."/>
            <person name="Henrissat B."/>
            <person name="Grigoriev I.V."/>
            <person name="Hibbett D.S."/>
            <person name="Martin F."/>
        </authorList>
    </citation>
    <scope>NUCLEOTIDE SEQUENCE [LARGE SCALE GENOMIC DNA]</scope>
    <source>
        <strain evidence="3">Foug A</strain>
    </source>
</reference>
<dbReference type="EMBL" id="KN822141">
    <property type="protein sequence ID" value="KIM55102.1"/>
    <property type="molecule type" value="Genomic_DNA"/>
</dbReference>
<dbReference type="Proteomes" id="UP000053989">
    <property type="component" value="Unassembled WGS sequence"/>
</dbReference>
<feature type="compositionally biased region" description="Basic and acidic residues" evidence="1">
    <location>
        <begin position="101"/>
        <end position="126"/>
    </location>
</feature>
<evidence type="ECO:0000313" key="2">
    <source>
        <dbReference type="EMBL" id="KIM55102.1"/>
    </source>
</evidence>
<evidence type="ECO:0000313" key="3">
    <source>
        <dbReference type="Proteomes" id="UP000053989"/>
    </source>
</evidence>
<proteinExistence type="predicted"/>
<keyword evidence="3" id="KW-1185">Reference proteome</keyword>
<sequence>MMNGSICAHFVTDMHQHTFAHSTHALILPFLSSMFPLLTITFFRFLLFFLLLFGLTPPCCFHFSWPTLHAHSTQPLIVLSGLCQSSVPLLSYCLSISSRHPAHDPHKVTSDSRIKSRKENHLSVHI</sequence>
<feature type="region of interest" description="Disordered" evidence="1">
    <location>
        <begin position="100"/>
        <end position="126"/>
    </location>
</feature>
<dbReference type="HOGENOM" id="CLU_1982874_0_0_1"/>
<reference evidence="2 3" key="1">
    <citation type="submission" date="2014-04" db="EMBL/GenBank/DDBJ databases">
        <authorList>
            <consortium name="DOE Joint Genome Institute"/>
            <person name="Kuo A."/>
            <person name="Kohler A."/>
            <person name="Nagy L.G."/>
            <person name="Floudas D."/>
            <person name="Copeland A."/>
            <person name="Barry K.W."/>
            <person name="Cichocki N."/>
            <person name="Veneault-Fourrey C."/>
            <person name="LaButti K."/>
            <person name="Lindquist E.A."/>
            <person name="Lipzen A."/>
            <person name="Lundell T."/>
            <person name="Morin E."/>
            <person name="Murat C."/>
            <person name="Sun H."/>
            <person name="Tunlid A."/>
            <person name="Henrissat B."/>
            <person name="Grigoriev I.V."/>
            <person name="Hibbett D.S."/>
            <person name="Martin F."/>
            <person name="Nordberg H.P."/>
            <person name="Cantor M.N."/>
            <person name="Hua S.X."/>
        </authorList>
    </citation>
    <scope>NUCLEOTIDE SEQUENCE [LARGE SCALE GENOMIC DNA]</scope>
    <source>
        <strain evidence="2 3">Foug A</strain>
    </source>
</reference>
<gene>
    <name evidence="2" type="ORF">SCLCIDRAFT_313707</name>
</gene>
<dbReference type="InParanoid" id="A0A0C2ZRB6"/>
<evidence type="ECO:0000256" key="1">
    <source>
        <dbReference type="SAM" id="MobiDB-lite"/>
    </source>
</evidence>